<keyword evidence="3" id="KW-0547">Nucleotide-binding</keyword>
<evidence type="ECO:0000256" key="4">
    <source>
        <dbReference type="ARBA" id="ARBA00022840"/>
    </source>
</evidence>
<dbReference type="GO" id="GO:0016887">
    <property type="term" value="F:ATP hydrolysis activity"/>
    <property type="evidence" value="ECO:0007669"/>
    <property type="project" value="InterPro"/>
</dbReference>
<dbReference type="EMBL" id="DRYQ01000015">
    <property type="protein sequence ID" value="HHQ49991.1"/>
    <property type="molecule type" value="Genomic_DNA"/>
</dbReference>
<sequence length="342" mass="37774">MRIVFDSVYKYVLRGVKLEVSGAGLYTLLGPNGSGKTTTLRLAAGIIKPDKGRVLIDGCNPYREYKVRARITYVAVHPLADAFETAYGYLSFYLKTTPSSLRGNLSEALKFFSLENLVNEPLHRLSTGQRRRVELAKLLLKKAPYILVDEPTTSLDPEARAKVVNLLKGLSRNALVFIATSDLDLARELRSNVIMLRNGVVESVYDYDKFEKTLHTLAKKYIVSAKILWKASSGDPKNALKKYGQSVEVNKAEIDVSALLKSLGIEVSGKDVKVSVIWVNRKDLSNAMQSILAASITPLLHVESLPMDIEIAVGEGPLVPRVIEDLMSFGEVIDLRILRAVG</sequence>
<dbReference type="Pfam" id="PF00005">
    <property type="entry name" value="ABC_tran"/>
    <property type="match status" value="1"/>
</dbReference>
<dbReference type="Gene3D" id="3.40.50.300">
    <property type="entry name" value="P-loop containing nucleotide triphosphate hydrolases"/>
    <property type="match status" value="1"/>
</dbReference>
<evidence type="ECO:0000259" key="5">
    <source>
        <dbReference type="PROSITE" id="PS50893"/>
    </source>
</evidence>
<gene>
    <name evidence="6" type="ORF">ENM66_01370</name>
</gene>
<proteinExistence type="inferred from homology"/>
<evidence type="ECO:0000313" key="6">
    <source>
        <dbReference type="EMBL" id="HHQ49991.1"/>
    </source>
</evidence>
<dbReference type="SMART" id="SM00382">
    <property type="entry name" value="AAA"/>
    <property type="match status" value="1"/>
</dbReference>
<comment type="caution">
    <text evidence="6">The sequence shown here is derived from an EMBL/GenBank/DDBJ whole genome shotgun (WGS) entry which is preliminary data.</text>
</comment>
<protein>
    <submittedName>
        <fullName evidence="6">ABC transporter ATP-binding protein</fullName>
    </submittedName>
</protein>
<dbReference type="InterPro" id="IPR027417">
    <property type="entry name" value="P-loop_NTPase"/>
</dbReference>
<evidence type="ECO:0000256" key="3">
    <source>
        <dbReference type="ARBA" id="ARBA00022741"/>
    </source>
</evidence>
<comment type="similarity">
    <text evidence="1">Belongs to the ABC transporter superfamily.</text>
</comment>
<dbReference type="PROSITE" id="PS50893">
    <property type="entry name" value="ABC_TRANSPORTER_2"/>
    <property type="match status" value="1"/>
</dbReference>
<dbReference type="AlphaFoldDB" id="A0A7J3Z5R3"/>
<evidence type="ECO:0000256" key="2">
    <source>
        <dbReference type="ARBA" id="ARBA00022448"/>
    </source>
</evidence>
<keyword evidence="4 6" id="KW-0067">ATP-binding</keyword>
<dbReference type="InterPro" id="IPR003439">
    <property type="entry name" value="ABC_transporter-like_ATP-bd"/>
</dbReference>
<dbReference type="CDD" id="cd03230">
    <property type="entry name" value="ABC_DR_subfamily_A"/>
    <property type="match status" value="1"/>
</dbReference>
<feature type="domain" description="ABC transporter" evidence="5">
    <location>
        <begin position="3"/>
        <end position="223"/>
    </location>
</feature>
<accession>A0A7J3Z5R3</accession>
<dbReference type="InterPro" id="IPR003593">
    <property type="entry name" value="AAA+_ATPase"/>
</dbReference>
<dbReference type="PANTHER" id="PTHR42711:SF5">
    <property type="entry name" value="ABC TRANSPORTER ATP-BINDING PROTEIN NATA"/>
    <property type="match status" value="1"/>
</dbReference>
<evidence type="ECO:0000256" key="1">
    <source>
        <dbReference type="ARBA" id="ARBA00005417"/>
    </source>
</evidence>
<reference evidence="6" key="1">
    <citation type="journal article" date="2020" name="mSystems">
        <title>Genome- and Community-Level Interaction Insights into Carbon Utilization and Element Cycling Functions of Hydrothermarchaeota in Hydrothermal Sediment.</title>
        <authorList>
            <person name="Zhou Z."/>
            <person name="Liu Y."/>
            <person name="Xu W."/>
            <person name="Pan J."/>
            <person name="Luo Z.H."/>
            <person name="Li M."/>
        </authorList>
    </citation>
    <scope>NUCLEOTIDE SEQUENCE [LARGE SCALE GENOMIC DNA]</scope>
    <source>
        <strain evidence="6">SpSt-1105</strain>
    </source>
</reference>
<dbReference type="PANTHER" id="PTHR42711">
    <property type="entry name" value="ABC TRANSPORTER ATP-BINDING PROTEIN"/>
    <property type="match status" value="1"/>
</dbReference>
<keyword evidence="2" id="KW-0813">Transport</keyword>
<dbReference type="GO" id="GO:0005524">
    <property type="term" value="F:ATP binding"/>
    <property type="evidence" value="ECO:0007669"/>
    <property type="project" value="UniProtKB-KW"/>
</dbReference>
<dbReference type="SUPFAM" id="SSF52540">
    <property type="entry name" value="P-loop containing nucleoside triphosphate hydrolases"/>
    <property type="match status" value="1"/>
</dbReference>
<dbReference type="InterPro" id="IPR050763">
    <property type="entry name" value="ABC_transporter_ATP-binding"/>
</dbReference>
<organism evidence="6">
    <name type="scientific">Ignisphaera aggregans</name>
    <dbReference type="NCBI Taxonomy" id="334771"/>
    <lineage>
        <taxon>Archaea</taxon>
        <taxon>Thermoproteota</taxon>
        <taxon>Thermoprotei</taxon>
        <taxon>Desulfurococcales</taxon>
        <taxon>Desulfurococcaceae</taxon>
        <taxon>Ignisphaera</taxon>
    </lineage>
</organism>
<name>A0A7J3Z5R3_9CREN</name>